<feature type="DNA-binding region" description="OmpR/PhoB-type" evidence="5">
    <location>
        <begin position="1"/>
        <end position="96"/>
    </location>
</feature>
<sequence>MPVLFRLLGPLALGGGERVTGLSVPKVRCLLAVLLLDGDRTVTLDRLTDELWGDEPPRSAVANLRSYASTLRRALAAAGIDPERLVTAPGGYRLRVAPGECDVELWQSHATAGSTALAEGRHHEAVRRLGQALSCWRGAALADIPLGPSLAARASALDDLRTVHTEDLFEARLLVGDGAELLTPIREHIATRPTRERAYDQLMRVLYAAGDAAAALDVYQQARQALGDELGLEPGTRLQQTQAAILRRDPALVRTSPAPEVVPRQLPPDLTPLIGRDGELAALTASAASVRNIHGPGGVGKSALAIRLAHLLQDRYPDGQLYLDLQGSNPRLTPLTPADVLGRFLRALGVGDGDVPAEAAEATALYRTMLADRHMLVVLDNAVDAAQVRTLLPGTTNSLVLVTSRRALTSLDGGALFALDVLGEHDALRLLGRPDDAAAAQRLVAMCDRLPLALRIAAARLAARPDWSAQDLVDRLVDERHRLDELHTDDMAIRACFQASYHALDPAAARVFRLAGLARVPHLSVAAVAALLGDSRSAAASALDRLVDARMVEVDAGCYRLHDLLRLYAAECALAEDEPSWRAEALRRLLVYYLGTARRAVLHFAGVVRPIDPALTGPEGTDLVELPTTQDARRWLDAELVCAYTAAEQVGEATDTARSYPAQLLRATSNYALRRDTDGIVRLAEVALRLRTPDDLASEPIVHNLLGQARYYQRRYDESRVGLMRGLAAWQALGDLDGIAAAANGLGILNGRVGQFDEALRWYDMSREALEATGDVRLQSMVITNAAESLAGLRRFDEAVRSIRRSLRLIATSAATTHRMVAVGQLGVLYAQLGQVRPALHYCVRSIALSATLHDHGHWLDMTLCRGEMLLRARRPDLARADADAAMQRAIEINDLARRGSALRLLAKVQAALGDQAAAAHSRNAATGLIALHGRPHEQPIETFLAGDDPTLPHPP</sequence>
<dbReference type="RefSeq" id="WP_191839146.1">
    <property type="nucleotide sequence ID" value="NZ_BAAALB010000006.1"/>
</dbReference>
<keyword evidence="8" id="KW-1185">Reference proteome</keyword>
<evidence type="ECO:0000256" key="2">
    <source>
        <dbReference type="ARBA" id="ARBA00023015"/>
    </source>
</evidence>
<dbReference type="PRINTS" id="PR00364">
    <property type="entry name" value="DISEASERSIST"/>
</dbReference>
<evidence type="ECO:0000256" key="1">
    <source>
        <dbReference type="ARBA" id="ARBA00005820"/>
    </source>
</evidence>
<dbReference type="SMART" id="SM01043">
    <property type="entry name" value="BTAD"/>
    <property type="match status" value="1"/>
</dbReference>
<dbReference type="InterPro" id="IPR016032">
    <property type="entry name" value="Sig_transdc_resp-reg_C-effctor"/>
</dbReference>
<evidence type="ECO:0000256" key="3">
    <source>
        <dbReference type="ARBA" id="ARBA00023125"/>
    </source>
</evidence>
<dbReference type="InterPro" id="IPR001867">
    <property type="entry name" value="OmpR/PhoB-type_DNA-bd"/>
</dbReference>
<dbReference type="InterPro" id="IPR051677">
    <property type="entry name" value="AfsR-DnrI-RedD_regulator"/>
</dbReference>
<dbReference type="CDD" id="cd15831">
    <property type="entry name" value="BTAD"/>
    <property type="match status" value="1"/>
</dbReference>
<evidence type="ECO:0000313" key="8">
    <source>
        <dbReference type="Proteomes" id="UP000619293"/>
    </source>
</evidence>
<dbReference type="SUPFAM" id="SSF48452">
    <property type="entry name" value="TPR-like"/>
    <property type="match status" value="3"/>
</dbReference>
<dbReference type="GO" id="GO:0000160">
    <property type="term" value="P:phosphorelay signal transduction system"/>
    <property type="evidence" value="ECO:0007669"/>
    <property type="project" value="InterPro"/>
</dbReference>
<keyword evidence="2" id="KW-0805">Transcription regulation</keyword>
<reference evidence="7 8" key="1">
    <citation type="submission" date="2021-01" db="EMBL/GenBank/DDBJ databases">
        <title>Whole genome shotgun sequence of Catellatospora chokoriensis NBRC 107358.</title>
        <authorList>
            <person name="Komaki H."/>
            <person name="Tamura T."/>
        </authorList>
    </citation>
    <scope>NUCLEOTIDE SEQUENCE [LARGE SCALE GENOMIC DNA]</scope>
    <source>
        <strain evidence="7 8">NBRC 107358</strain>
    </source>
</reference>
<dbReference type="InterPro" id="IPR019734">
    <property type="entry name" value="TPR_rpt"/>
</dbReference>
<dbReference type="InterPro" id="IPR036388">
    <property type="entry name" value="WH-like_DNA-bd_sf"/>
</dbReference>
<evidence type="ECO:0000256" key="5">
    <source>
        <dbReference type="PROSITE-ProRule" id="PRU01091"/>
    </source>
</evidence>
<protein>
    <submittedName>
        <fullName evidence="7">SARP family transcriptional regulator</fullName>
    </submittedName>
</protein>
<dbReference type="PROSITE" id="PS51755">
    <property type="entry name" value="OMPR_PHOB"/>
    <property type="match status" value="1"/>
</dbReference>
<dbReference type="SMART" id="SM00862">
    <property type="entry name" value="Trans_reg_C"/>
    <property type="match status" value="1"/>
</dbReference>
<comment type="caution">
    <text evidence="7">The sequence shown here is derived from an EMBL/GenBank/DDBJ whole genome shotgun (WGS) entry which is preliminary data.</text>
</comment>
<dbReference type="SMART" id="SM00028">
    <property type="entry name" value="TPR"/>
    <property type="match status" value="4"/>
</dbReference>
<evidence type="ECO:0000256" key="4">
    <source>
        <dbReference type="ARBA" id="ARBA00023163"/>
    </source>
</evidence>
<dbReference type="Pfam" id="PF03704">
    <property type="entry name" value="BTAD"/>
    <property type="match status" value="1"/>
</dbReference>
<dbReference type="Gene3D" id="1.25.40.10">
    <property type="entry name" value="Tetratricopeptide repeat domain"/>
    <property type="match status" value="2"/>
</dbReference>
<dbReference type="SUPFAM" id="SSF52540">
    <property type="entry name" value="P-loop containing nucleoside triphosphate hydrolases"/>
    <property type="match status" value="1"/>
</dbReference>
<dbReference type="SUPFAM" id="SSF46894">
    <property type="entry name" value="C-terminal effector domain of the bipartite response regulators"/>
    <property type="match status" value="1"/>
</dbReference>
<evidence type="ECO:0000259" key="6">
    <source>
        <dbReference type="PROSITE" id="PS51755"/>
    </source>
</evidence>
<dbReference type="EMBL" id="BONG01000030">
    <property type="protein sequence ID" value="GIF91196.1"/>
    <property type="molecule type" value="Genomic_DNA"/>
</dbReference>
<dbReference type="Pfam" id="PF13424">
    <property type="entry name" value="TPR_12"/>
    <property type="match status" value="1"/>
</dbReference>
<dbReference type="Pfam" id="PF00486">
    <property type="entry name" value="Trans_reg_C"/>
    <property type="match status" value="1"/>
</dbReference>
<name>A0A8J3NT11_9ACTN</name>
<proteinExistence type="inferred from homology"/>
<organism evidence="7 8">
    <name type="scientific">Catellatospora chokoriensis</name>
    <dbReference type="NCBI Taxonomy" id="310353"/>
    <lineage>
        <taxon>Bacteria</taxon>
        <taxon>Bacillati</taxon>
        <taxon>Actinomycetota</taxon>
        <taxon>Actinomycetes</taxon>
        <taxon>Micromonosporales</taxon>
        <taxon>Micromonosporaceae</taxon>
        <taxon>Catellatospora</taxon>
    </lineage>
</organism>
<evidence type="ECO:0000313" key="7">
    <source>
        <dbReference type="EMBL" id="GIF91196.1"/>
    </source>
</evidence>
<dbReference type="GO" id="GO:0003677">
    <property type="term" value="F:DNA binding"/>
    <property type="evidence" value="ECO:0007669"/>
    <property type="project" value="UniProtKB-UniRule"/>
</dbReference>
<dbReference type="Proteomes" id="UP000619293">
    <property type="component" value="Unassembled WGS sequence"/>
</dbReference>
<gene>
    <name evidence="7" type="ORF">Cch02nite_46400</name>
</gene>
<keyword evidence="3 5" id="KW-0238">DNA-binding</keyword>
<dbReference type="GO" id="GO:0006355">
    <property type="term" value="P:regulation of DNA-templated transcription"/>
    <property type="evidence" value="ECO:0007669"/>
    <property type="project" value="InterPro"/>
</dbReference>
<dbReference type="PANTHER" id="PTHR35807">
    <property type="entry name" value="TRANSCRIPTIONAL REGULATOR REDD-RELATED"/>
    <property type="match status" value="1"/>
</dbReference>
<comment type="similarity">
    <text evidence="1">Belongs to the AfsR/DnrI/RedD regulatory family.</text>
</comment>
<dbReference type="Gene3D" id="3.40.50.300">
    <property type="entry name" value="P-loop containing nucleotide triphosphate hydrolases"/>
    <property type="match status" value="1"/>
</dbReference>
<dbReference type="InterPro" id="IPR005158">
    <property type="entry name" value="BTAD"/>
</dbReference>
<dbReference type="AlphaFoldDB" id="A0A8J3NT11"/>
<dbReference type="PANTHER" id="PTHR35807:SF1">
    <property type="entry name" value="TRANSCRIPTIONAL REGULATOR REDD"/>
    <property type="match status" value="1"/>
</dbReference>
<dbReference type="InterPro" id="IPR011990">
    <property type="entry name" value="TPR-like_helical_dom_sf"/>
</dbReference>
<keyword evidence="4" id="KW-0804">Transcription</keyword>
<feature type="domain" description="OmpR/PhoB-type" evidence="6">
    <location>
        <begin position="1"/>
        <end position="96"/>
    </location>
</feature>
<accession>A0A8J3NT11</accession>
<dbReference type="InterPro" id="IPR027417">
    <property type="entry name" value="P-loop_NTPase"/>
</dbReference>
<dbReference type="Gene3D" id="1.10.10.10">
    <property type="entry name" value="Winged helix-like DNA-binding domain superfamily/Winged helix DNA-binding domain"/>
    <property type="match status" value="1"/>
</dbReference>